<dbReference type="RefSeq" id="WP_109346061.1">
    <property type="nucleotide sequence ID" value="NZ_CP029343.1"/>
</dbReference>
<evidence type="ECO:0000256" key="2">
    <source>
        <dbReference type="SAM" id="MobiDB-lite"/>
    </source>
</evidence>
<reference evidence="5 6" key="1">
    <citation type="submission" date="2018-05" db="EMBL/GenBank/DDBJ databases">
        <title>Complete genome sequence of Massilia oculi sp. nov. CCUG 43427T (=DSM 26321T), the type strain of M. oculi, and comparison with genome sequences of other Massilia strains.</title>
        <authorList>
            <person name="Zhu B."/>
        </authorList>
    </citation>
    <scope>NUCLEOTIDE SEQUENCE [LARGE SCALE GENOMIC DNA]</scope>
    <source>
        <strain evidence="5 6">CCUG 43427</strain>
    </source>
</reference>
<proteinExistence type="predicted"/>
<sequence>MMRAPFLPVFKNLARHCGAAVHGVVLLTLLFALLLQVGTAASQTKPGLAPDAVPPTTDFVPPPPPEGEEPYDHAQFMNTSMPSTIEAGSTRTVTIMMRNIGSTVWSSAEPYPYRLGSRTPENNVVWGVGRVNVPGSHQFGDNVTFTLNIKAPTVPGTYSFDWQMLRENLHWFGNLMSRTITVTAPVPVYDAQFTGSTVPTTMVAGSMYNVALTFKNTGNVTWSRSELYRIGTSNPVDNTSFGTARVDLGVASVAPGQSATFNFQVKAPATAGSYLFDWGMLWEYHLRFGQTSGLRITVNAAATKPTISVQHAPAPVAGSPFTTYWNATNATSLSRVCTASGTGYKVNESIPVNSSRTQLAQSAWVGYPSTCTWTASGAGGTTTYTETLITSAGASAKPTINVTRNPAPVAGQSFTTVWTTSNATSLARVCTASGTGYKVNESLTVNGSRTDTALAAWVGYPSSCTWTANGAGGTTMHVETVTTSAAASGGVTYIHTDGLGSPVARTDAAGQVISRTRYEPYGYVAGGAAPIVGFTGHVNDADTGLTYMQQRYYDPVAGKFLSIDPVVTDANTGGSFNRYAYAANSPYKYVDPDGRQERAAEAFSDQFRNHAASGNSGVYEPFRTPVVIATIGMAVGPPIAAAIIAGAPAEAAVVGAAAGKATTIVAKNGVEIKSIARHAVDRAIGDGGKRAGVGPKGILDSLKNPLKITETKTDEMGRASQRFIGKDATTAVNPETGKIVSVNPTSTKTAEKLIKAAEQ</sequence>
<feature type="region of interest" description="Disordered" evidence="2">
    <location>
        <begin position="44"/>
        <end position="70"/>
    </location>
</feature>
<dbReference type="KEGG" id="mtim:DIR46_15725"/>
<dbReference type="PANTHER" id="PTHR32305:SF15">
    <property type="entry name" value="PROTEIN RHSA-RELATED"/>
    <property type="match status" value="1"/>
</dbReference>
<dbReference type="Gene3D" id="2.180.10.10">
    <property type="entry name" value="RHS repeat-associated core"/>
    <property type="match status" value="1"/>
</dbReference>
<dbReference type="InterPro" id="IPR022385">
    <property type="entry name" value="Rhs_assc_core"/>
</dbReference>
<dbReference type="AlphaFoldDB" id="A0A2S2DK35"/>
<feature type="domain" description="Nbr1 FW" evidence="3">
    <location>
        <begin position="200"/>
        <end position="298"/>
    </location>
</feature>
<evidence type="ECO:0000313" key="5">
    <source>
        <dbReference type="EMBL" id="AWL05730.1"/>
    </source>
</evidence>
<dbReference type="NCBIfam" id="TIGR03696">
    <property type="entry name" value="Rhs_assc_core"/>
    <property type="match status" value="1"/>
</dbReference>
<organism evidence="5 6">
    <name type="scientific">Massilia oculi</name>
    <dbReference type="NCBI Taxonomy" id="945844"/>
    <lineage>
        <taxon>Bacteria</taxon>
        <taxon>Pseudomonadati</taxon>
        <taxon>Pseudomonadota</taxon>
        <taxon>Betaproteobacteria</taxon>
        <taxon>Burkholderiales</taxon>
        <taxon>Oxalobacteraceae</taxon>
        <taxon>Telluria group</taxon>
        <taxon>Massilia</taxon>
    </lineage>
</organism>
<evidence type="ECO:0000313" key="6">
    <source>
        <dbReference type="Proteomes" id="UP000245820"/>
    </source>
</evidence>
<feature type="domain" description="Teneurin-like YD-shell" evidence="4">
    <location>
        <begin position="492"/>
        <end position="586"/>
    </location>
</feature>
<dbReference type="InterPro" id="IPR032350">
    <property type="entry name" value="Nbr1_FW"/>
</dbReference>
<dbReference type="InterPro" id="IPR056823">
    <property type="entry name" value="TEN-like_YD-shell"/>
</dbReference>
<name>A0A2S2DK35_9BURK</name>
<dbReference type="InterPro" id="IPR050708">
    <property type="entry name" value="T6SS_VgrG/RHS"/>
</dbReference>
<keyword evidence="6" id="KW-1185">Reference proteome</keyword>
<evidence type="ECO:0000259" key="4">
    <source>
        <dbReference type="Pfam" id="PF25023"/>
    </source>
</evidence>
<keyword evidence="1" id="KW-0677">Repeat</keyword>
<evidence type="ECO:0000259" key="3">
    <source>
        <dbReference type="Pfam" id="PF16158"/>
    </source>
</evidence>
<dbReference type="Pfam" id="PF25023">
    <property type="entry name" value="TEN_YD-shell"/>
    <property type="match status" value="1"/>
</dbReference>
<evidence type="ECO:0000256" key="1">
    <source>
        <dbReference type="ARBA" id="ARBA00022737"/>
    </source>
</evidence>
<accession>A0A2S2DK35</accession>
<protein>
    <submittedName>
        <fullName evidence="5">Uncharacterized protein</fullName>
    </submittedName>
</protein>
<dbReference type="InterPro" id="IPR013783">
    <property type="entry name" value="Ig-like_fold"/>
</dbReference>
<dbReference type="Proteomes" id="UP000245820">
    <property type="component" value="Chromosome"/>
</dbReference>
<dbReference type="Gene3D" id="2.60.40.10">
    <property type="entry name" value="Immunoglobulins"/>
    <property type="match status" value="2"/>
</dbReference>
<dbReference type="EMBL" id="CP029343">
    <property type="protein sequence ID" value="AWL05730.1"/>
    <property type="molecule type" value="Genomic_DNA"/>
</dbReference>
<gene>
    <name evidence="5" type="ORF">DIR46_15725</name>
</gene>
<dbReference type="OrthoDB" id="8755534at2"/>
<dbReference type="PANTHER" id="PTHR32305">
    <property type="match status" value="1"/>
</dbReference>
<feature type="compositionally biased region" description="Low complexity" evidence="2">
    <location>
        <begin position="50"/>
        <end position="59"/>
    </location>
</feature>
<dbReference type="Pfam" id="PF16158">
    <property type="entry name" value="N_BRCA1_IG"/>
    <property type="match status" value="1"/>
</dbReference>